<dbReference type="EMBL" id="CP053021">
    <property type="protein sequence ID" value="QJR02400.1"/>
    <property type="molecule type" value="Genomic_DNA"/>
</dbReference>
<dbReference type="PRINTS" id="PR00081">
    <property type="entry name" value="GDHRDH"/>
</dbReference>
<comment type="similarity">
    <text evidence="1">Belongs to the short-chain dehydrogenases/reductases (SDR) family.</text>
</comment>
<dbReference type="AlphaFoldDB" id="A0A6M4G649"/>
<accession>A0A6M4G649</accession>
<dbReference type="Pfam" id="PF13561">
    <property type="entry name" value="adh_short_C2"/>
    <property type="match status" value="1"/>
</dbReference>
<dbReference type="InterPro" id="IPR002347">
    <property type="entry name" value="SDR_fam"/>
</dbReference>
<dbReference type="InterPro" id="IPR045017">
    <property type="entry name" value="DECR2-like"/>
</dbReference>
<evidence type="ECO:0000313" key="6">
    <source>
        <dbReference type="Proteomes" id="UP000502611"/>
    </source>
</evidence>
<dbReference type="GO" id="GO:0009062">
    <property type="term" value="P:fatty acid catabolic process"/>
    <property type="evidence" value="ECO:0007669"/>
    <property type="project" value="InterPro"/>
</dbReference>
<dbReference type="GO" id="GO:0008670">
    <property type="term" value="F:2,4-dienoyl-CoA reductase (NADPH) activity"/>
    <property type="evidence" value="ECO:0007669"/>
    <property type="project" value="InterPro"/>
</dbReference>
<keyword evidence="3" id="KW-0560">Oxidoreductase</keyword>
<dbReference type="SUPFAM" id="SSF51735">
    <property type="entry name" value="NAD(P)-binding Rossmann-fold domains"/>
    <property type="match status" value="1"/>
</dbReference>
<dbReference type="Gene3D" id="3.40.50.720">
    <property type="entry name" value="NAD(P)-binding Rossmann-like Domain"/>
    <property type="match status" value="1"/>
</dbReference>
<name>A0A6M4G649_SPHYA</name>
<organism evidence="5 6">
    <name type="scientific">Sphingobium yanoikuyae</name>
    <name type="common">Sphingomonas yanoikuyae</name>
    <dbReference type="NCBI Taxonomy" id="13690"/>
    <lineage>
        <taxon>Bacteria</taxon>
        <taxon>Pseudomonadati</taxon>
        <taxon>Pseudomonadota</taxon>
        <taxon>Alphaproteobacteria</taxon>
        <taxon>Sphingomonadales</taxon>
        <taxon>Sphingomonadaceae</taxon>
        <taxon>Sphingobium</taxon>
    </lineage>
</organism>
<dbReference type="InterPro" id="IPR036291">
    <property type="entry name" value="NAD(P)-bd_dom_sf"/>
</dbReference>
<gene>
    <name evidence="5" type="ORF">HH800_09515</name>
</gene>
<dbReference type="FunFam" id="3.40.50.720:FF:000084">
    <property type="entry name" value="Short-chain dehydrogenase reductase"/>
    <property type="match status" value="1"/>
</dbReference>
<evidence type="ECO:0000256" key="2">
    <source>
        <dbReference type="ARBA" id="ARBA00022857"/>
    </source>
</evidence>
<dbReference type="PANTHER" id="PTHR43296">
    <property type="entry name" value="PEROXISOMAL 2,4-DIENOYL-COA REDUCTASE"/>
    <property type="match status" value="1"/>
</dbReference>
<comment type="catalytic activity">
    <reaction evidence="4">
        <text>2,5-dichlorocyclohexa-2,5-dien-1,4-diol + NAD(+) = 2,5-dichlorohydroquinone + NADH + H(+)</text>
        <dbReference type="Rhea" id="RHEA:15741"/>
        <dbReference type="ChEBI" id="CHEBI:15378"/>
        <dbReference type="ChEBI" id="CHEBI:27545"/>
        <dbReference type="ChEBI" id="CHEBI:28975"/>
        <dbReference type="ChEBI" id="CHEBI:57540"/>
        <dbReference type="ChEBI" id="CHEBI:57945"/>
    </reaction>
</comment>
<evidence type="ECO:0000256" key="1">
    <source>
        <dbReference type="ARBA" id="ARBA00006484"/>
    </source>
</evidence>
<sequence>MEGVNIPANHIVVEPPPFQTAPFPADCFAGQAVVVTGGGSGMGLAMATAFGQGGAKVALLGRTAETLEKGLATLSDLGIVALGVQGDVRNPDAIAAAFDTVERELGPVTLLANNAGGNYPVLAEAMSPGQWRSITRIAIDGTFFVSSEFARRRIAAGRGGAIVNNSAQYVWSGFPGDAHSAAAKAAIVSMTTAHAADWKAHGIRVNCVAAGFFPHERSNASDDAESVARLGAMFPLGRVGRTREFGWVSAFLCSPFASGVTGETLVIDGGDRLRRQLMSPAFVPPRERDSIWGVAP</sequence>
<evidence type="ECO:0000256" key="3">
    <source>
        <dbReference type="ARBA" id="ARBA00023002"/>
    </source>
</evidence>
<reference evidence="5 6" key="1">
    <citation type="submission" date="2020-04" db="EMBL/GenBank/DDBJ databases">
        <title>The Whole Genome Analysis of High salt-tolerant Sphingobium yanoikuyae YC-XJ2 with Aryl organophosphorus flame retardants (aryl-OPFRs)-degrading capacity and characteristics of Related phosphotriesterase.</title>
        <authorList>
            <person name="Li X."/>
        </authorList>
    </citation>
    <scope>NUCLEOTIDE SEQUENCE [LARGE SCALE GENOMIC DNA]</scope>
    <source>
        <strain evidence="5 6">YC-XJ2</strain>
    </source>
</reference>
<evidence type="ECO:0000313" key="5">
    <source>
        <dbReference type="EMBL" id="QJR02400.1"/>
    </source>
</evidence>
<dbReference type="PANTHER" id="PTHR43296:SF2">
    <property type="entry name" value="PEROXISOMAL 2,4-DIENOYL-COA REDUCTASE [(3E)-ENOYL-COA-PRODUCING]"/>
    <property type="match status" value="1"/>
</dbReference>
<proteinExistence type="inferred from homology"/>
<evidence type="ECO:0000256" key="4">
    <source>
        <dbReference type="ARBA" id="ARBA00051383"/>
    </source>
</evidence>
<dbReference type="Proteomes" id="UP000502611">
    <property type="component" value="Chromosome"/>
</dbReference>
<protein>
    <submittedName>
        <fullName evidence="5">SDR family oxidoreductase</fullName>
    </submittedName>
</protein>
<keyword evidence="2" id="KW-0521">NADP</keyword>